<evidence type="ECO:0000313" key="2">
    <source>
        <dbReference type="EMBL" id="HIV62120.1"/>
    </source>
</evidence>
<keyword evidence="1" id="KW-0472">Membrane</keyword>
<dbReference type="EMBL" id="DXIE01000028">
    <property type="protein sequence ID" value="HIV62120.1"/>
    <property type="molecule type" value="Genomic_DNA"/>
</dbReference>
<reference evidence="2" key="1">
    <citation type="journal article" date="2021" name="PeerJ">
        <title>Extensive microbial diversity within the chicken gut microbiome revealed by metagenomics and culture.</title>
        <authorList>
            <person name="Gilroy R."/>
            <person name="Ravi A."/>
            <person name="Getino M."/>
            <person name="Pursley I."/>
            <person name="Horton D.L."/>
            <person name="Alikhan N.F."/>
            <person name="Baker D."/>
            <person name="Gharbi K."/>
            <person name="Hall N."/>
            <person name="Watson M."/>
            <person name="Adriaenssens E.M."/>
            <person name="Foster-Nyarko E."/>
            <person name="Jarju S."/>
            <person name="Secka A."/>
            <person name="Antonio M."/>
            <person name="Oren A."/>
            <person name="Chaudhuri R.R."/>
            <person name="La Ragione R."/>
            <person name="Hildebrand F."/>
            <person name="Pallen M.J."/>
        </authorList>
    </citation>
    <scope>NUCLEOTIDE SEQUENCE</scope>
    <source>
        <strain evidence="2">CHK193-4272</strain>
    </source>
</reference>
<organism evidence="2 3">
    <name type="scientific">Candidatus Butyricicoccus avistercoris</name>
    <dbReference type="NCBI Taxonomy" id="2838518"/>
    <lineage>
        <taxon>Bacteria</taxon>
        <taxon>Bacillati</taxon>
        <taxon>Bacillota</taxon>
        <taxon>Clostridia</taxon>
        <taxon>Eubacteriales</taxon>
        <taxon>Butyricicoccaceae</taxon>
        <taxon>Butyricicoccus</taxon>
    </lineage>
</organism>
<comment type="caution">
    <text evidence="2">The sequence shown here is derived from an EMBL/GenBank/DDBJ whole genome shotgun (WGS) entry which is preliminary data.</text>
</comment>
<gene>
    <name evidence="2" type="ORF">H9746_04630</name>
</gene>
<dbReference type="AlphaFoldDB" id="A0A9D1PI71"/>
<dbReference type="InterPro" id="IPR010690">
    <property type="entry name" value="YqfD"/>
</dbReference>
<dbReference type="PIRSF" id="PIRSF029895">
    <property type="entry name" value="SpoIV"/>
    <property type="match status" value="1"/>
</dbReference>
<accession>A0A9D1PI71</accession>
<name>A0A9D1PI71_9FIRM</name>
<evidence type="ECO:0000256" key="1">
    <source>
        <dbReference type="SAM" id="Phobius"/>
    </source>
</evidence>
<keyword evidence="1" id="KW-1133">Transmembrane helix</keyword>
<sequence>MVIKLLSLLFGYVRITVRGSAIERFLNICIKNEIKLYKIERKDEVCMCASLSISDFRKLMHYMGRTGCHVHITRKIGMPFFTYKLRKRYALWFGTVIAILLFFVLTNCIWVIDIQISGKVDLSELRKNLNAAGAYTGVPIYFIDENKITQTVKHNMKTLDYISVSRLGNRLIIQAIDDNDAPEIQDDKAVTGIVASYDGVITNMDVKGGYPLVKVGDAVLKGDKLVTALTPPTTEQGTGHIGHSIASITADTLRTEQSMTSLTRLKKEYTGKTKTQFAILIGNFRINLYLGTGISGIGWEKTVSETQLHIGEGTYFPIKIIKQDYKKYNITEIAYPVEVIEQEILENAKARLENIMLSGEIKTLSYTSEKKDDALILNITAHCTEDIASEISEEGLTLPQKQTENPSE</sequence>
<protein>
    <submittedName>
        <fullName evidence="2">Sporulation protein YqfD</fullName>
    </submittedName>
</protein>
<evidence type="ECO:0000313" key="3">
    <source>
        <dbReference type="Proteomes" id="UP000886808"/>
    </source>
</evidence>
<dbReference type="Pfam" id="PF06898">
    <property type="entry name" value="YqfD"/>
    <property type="match status" value="1"/>
</dbReference>
<keyword evidence="1" id="KW-0812">Transmembrane</keyword>
<feature type="transmembrane region" description="Helical" evidence="1">
    <location>
        <begin position="89"/>
        <end position="112"/>
    </location>
</feature>
<dbReference type="Proteomes" id="UP000886808">
    <property type="component" value="Unassembled WGS sequence"/>
</dbReference>
<reference evidence="2" key="2">
    <citation type="submission" date="2021-04" db="EMBL/GenBank/DDBJ databases">
        <authorList>
            <person name="Gilroy R."/>
        </authorList>
    </citation>
    <scope>NUCLEOTIDE SEQUENCE</scope>
    <source>
        <strain evidence="2">CHK193-4272</strain>
    </source>
</reference>
<proteinExistence type="predicted"/>